<evidence type="ECO:0000313" key="1">
    <source>
        <dbReference type="EMBL" id="QEA39659.1"/>
    </source>
</evidence>
<keyword evidence="2" id="KW-1185">Reference proteome</keyword>
<dbReference type="Proteomes" id="UP000321272">
    <property type="component" value="Chromosome"/>
</dbReference>
<dbReference type="EMBL" id="CP042382">
    <property type="protein sequence ID" value="QEA39659.1"/>
    <property type="molecule type" value="Genomic_DNA"/>
</dbReference>
<sequence>MDTSISRQRLARLLDNIAPQRALAVSIVYDNGPELISKAMFFWARERKSTLAFIQPEQVPAWFLAIDHELSKMMPNLQSIELQAMGHNPATECRSTVIDAFLAEPDAPVDTSCRTEVALEDWQLK</sequence>
<dbReference type="OrthoDB" id="9774685at2"/>
<gene>
    <name evidence="1" type="ORF">FGL86_11660</name>
</gene>
<reference evidence="1 2" key="1">
    <citation type="submission" date="2019-06" db="EMBL/GenBank/DDBJ databases">
        <title>Genome analyses of bacteria isolated from kimchi.</title>
        <authorList>
            <person name="Lee S."/>
            <person name="Ahn S."/>
            <person name="Roh S."/>
        </authorList>
    </citation>
    <scope>NUCLEOTIDE SEQUENCE [LARGE SCALE GENOMIC DNA]</scope>
    <source>
        <strain evidence="1 2">CBA4606</strain>
    </source>
</reference>
<name>A0A5B8SR65_9GAMM</name>
<proteinExistence type="predicted"/>
<dbReference type="AlphaFoldDB" id="A0A5B8SR65"/>
<evidence type="ECO:0000313" key="2">
    <source>
        <dbReference type="Proteomes" id="UP000321272"/>
    </source>
</evidence>
<dbReference type="RefSeq" id="WP_147184707.1">
    <property type="nucleotide sequence ID" value="NZ_CP042382.1"/>
</dbReference>
<organism evidence="1 2">
    <name type="scientific">Pistricoccus aurantiacus</name>
    <dbReference type="NCBI Taxonomy" id="1883414"/>
    <lineage>
        <taxon>Bacteria</taxon>
        <taxon>Pseudomonadati</taxon>
        <taxon>Pseudomonadota</taxon>
        <taxon>Gammaproteobacteria</taxon>
        <taxon>Oceanospirillales</taxon>
        <taxon>Halomonadaceae</taxon>
        <taxon>Pistricoccus</taxon>
    </lineage>
</organism>
<accession>A0A5B8SR65</accession>
<protein>
    <submittedName>
        <fullName evidence="1">Uncharacterized protein</fullName>
    </submittedName>
</protein>
<dbReference type="KEGG" id="paur:FGL86_11660"/>